<evidence type="ECO:0000313" key="2">
    <source>
        <dbReference type="Proteomes" id="UP000036681"/>
    </source>
</evidence>
<dbReference type="WBParaSite" id="ALUE_0001516601-mRNA-1">
    <property type="protein sequence ID" value="ALUE_0001516601-mRNA-1"/>
    <property type="gene ID" value="ALUE_0001516601"/>
</dbReference>
<reference evidence="3" key="1">
    <citation type="submission" date="2017-02" db="UniProtKB">
        <authorList>
            <consortium name="WormBaseParasite"/>
        </authorList>
    </citation>
    <scope>IDENTIFICATION</scope>
</reference>
<feature type="compositionally biased region" description="Polar residues" evidence="1">
    <location>
        <begin position="127"/>
        <end position="158"/>
    </location>
</feature>
<dbReference type="Proteomes" id="UP000036681">
    <property type="component" value="Unplaced"/>
</dbReference>
<dbReference type="AlphaFoldDB" id="A0A0M3IBN8"/>
<feature type="region of interest" description="Disordered" evidence="1">
    <location>
        <begin position="548"/>
        <end position="571"/>
    </location>
</feature>
<evidence type="ECO:0000313" key="3">
    <source>
        <dbReference type="WBParaSite" id="ALUE_0001516601-mRNA-1"/>
    </source>
</evidence>
<feature type="compositionally biased region" description="Low complexity" evidence="1">
    <location>
        <begin position="560"/>
        <end position="571"/>
    </location>
</feature>
<feature type="compositionally biased region" description="Basic and acidic residues" evidence="1">
    <location>
        <begin position="106"/>
        <end position="124"/>
    </location>
</feature>
<name>A0A0M3IBN8_ASCLU</name>
<sequence length="571" mass="63817">MLTSIVVLIAIQNVPITTEGPPHIFPQLPRSGHVLVARPPAFSPYALEKLKTVIVNAFDNEDETRGIRPSQDLLKRNLLAKIDGDTRGHMVIHTVPQQAASKGHLPHLEGERNNQKEEATERINDPIFNSSTSVSNITTDDSKQNTDQLAPSTMTSLNVGGEESNEGRTDIMQSVADHPLEAGISSSEGSDNQQIGAAIGQPTEPNDKDMKVTNELSKITSNLGEGDSHDINLRSRVESTTNLIASNPDNGIKINEGLASDSDSSKQTNKINNERIFAPQRAINYTGLLRSTSYATTDIKRTAAFRGKKFDNFKERNNFAMSSIQTTNITNDEYHMKGNEEHSVDHHSEQFKKNLEMRGIGHKINNEASEVVKQNQRSDLIESNMEMKPIRLNGTEITSLDSVQQQVLLLAAGEIPLTTCNLSLPFERDCHYNEHIDAVECVERFRNFSCSSSTSQQACAEENQYSIDICRKFRILAGRIHDLIEFPCRRVDLSTLMKAGSVNEIENPGTRMEITWREPVEDIHNELLRTHDDRLDWEPEEDDKKIVLSKALKAEQENKTANANDTNDTRK</sequence>
<feature type="compositionally biased region" description="Polar residues" evidence="1">
    <location>
        <begin position="184"/>
        <end position="195"/>
    </location>
</feature>
<organism evidence="2 3">
    <name type="scientific">Ascaris lumbricoides</name>
    <name type="common">Giant roundworm</name>
    <dbReference type="NCBI Taxonomy" id="6252"/>
    <lineage>
        <taxon>Eukaryota</taxon>
        <taxon>Metazoa</taxon>
        <taxon>Ecdysozoa</taxon>
        <taxon>Nematoda</taxon>
        <taxon>Chromadorea</taxon>
        <taxon>Rhabditida</taxon>
        <taxon>Spirurina</taxon>
        <taxon>Ascaridomorpha</taxon>
        <taxon>Ascaridoidea</taxon>
        <taxon>Ascarididae</taxon>
        <taxon>Ascaris</taxon>
    </lineage>
</organism>
<feature type="region of interest" description="Disordered" evidence="1">
    <location>
        <begin position="182"/>
        <end position="209"/>
    </location>
</feature>
<feature type="region of interest" description="Disordered" evidence="1">
    <location>
        <begin position="98"/>
        <end position="166"/>
    </location>
</feature>
<proteinExistence type="predicted"/>
<protein>
    <submittedName>
        <fullName evidence="3">GDNF domain-containing protein</fullName>
    </submittedName>
</protein>
<feature type="compositionally biased region" description="Basic and acidic residues" evidence="1">
    <location>
        <begin position="548"/>
        <end position="558"/>
    </location>
</feature>
<keyword evidence="2" id="KW-1185">Reference proteome</keyword>
<evidence type="ECO:0000256" key="1">
    <source>
        <dbReference type="SAM" id="MobiDB-lite"/>
    </source>
</evidence>
<accession>A0A0M3IBN8</accession>